<proteinExistence type="predicted"/>
<protein>
    <submittedName>
        <fullName evidence="1">Uncharacterized protein</fullName>
    </submittedName>
</protein>
<reference evidence="1" key="1">
    <citation type="submission" date="2019-03" db="EMBL/GenBank/DDBJ databases">
        <authorList>
            <person name="Mank J."/>
            <person name="Almeida P."/>
        </authorList>
    </citation>
    <scope>NUCLEOTIDE SEQUENCE</scope>
    <source>
        <strain evidence="1">78183</strain>
    </source>
</reference>
<dbReference type="EMBL" id="CAADRP010001596">
    <property type="protein sequence ID" value="VFU43784.1"/>
    <property type="molecule type" value="Genomic_DNA"/>
</dbReference>
<dbReference type="AlphaFoldDB" id="A0A6N2LRQ0"/>
<gene>
    <name evidence="1" type="ORF">SVIM_LOCUS267171</name>
</gene>
<sequence>MLPICCVCKDEQSFVRALVKENNTKLEEGLNVFKSDRFNADSCFQSKCSLNEKVNSFEVARKIMMDSRIETSRREGLHTTTISFSIFHFPRPPAPSQKPQTQPSPYQ</sequence>
<organism evidence="1">
    <name type="scientific">Salix viminalis</name>
    <name type="common">Common osier</name>
    <name type="synonym">Basket willow</name>
    <dbReference type="NCBI Taxonomy" id="40686"/>
    <lineage>
        <taxon>Eukaryota</taxon>
        <taxon>Viridiplantae</taxon>
        <taxon>Streptophyta</taxon>
        <taxon>Embryophyta</taxon>
        <taxon>Tracheophyta</taxon>
        <taxon>Spermatophyta</taxon>
        <taxon>Magnoliopsida</taxon>
        <taxon>eudicotyledons</taxon>
        <taxon>Gunneridae</taxon>
        <taxon>Pentapetalae</taxon>
        <taxon>rosids</taxon>
        <taxon>fabids</taxon>
        <taxon>Malpighiales</taxon>
        <taxon>Salicaceae</taxon>
        <taxon>Saliceae</taxon>
        <taxon>Salix</taxon>
    </lineage>
</organism>
<name>A0A6N2LRQ0_SALVM</name>
<accession>A0A6N2LRQ0</accession>
<evidence type="ECO:0000313" key="1">
    <source>
        <dbReference type="EMBL" id="VFU43784.1"/>
    </source>
</evidence>